<comment type="caution">
    <text evidence="1">The sequence shown here is derived from an EMBL/GenBank/DDBJ whole genome shotgun (WGS) entry which is preliminary data.</text>
</comment>
<evidence type="ECO:0000313" key="2">
    <source>
        <dbReference type="Proteomes" id="UP000298325"/>
    </source>
</evidence>
<name>A0A4Z1BMI0_9GAMM</name>
<protein>
    <submittedName>
        <fullName evidence="1">Uncharacterized protein</fullName>
    </submittedName>
</protein>
<gene>
    <name evidence="1" type="ORF">E5Q11_01400</name>
</gene>
<accession>A0A4Z1BMI0</accession>
<dbReference type="Proteomes" id="UP000298325">
    <property type="component" value="Unassembled WGS sequence"/>
</dbReference>
<dbReference type="InterPro" id="IPR021730">
    <property type="entry name" value="YdbH"/>
</dbReference>
<keyword evidence="2" id="KW-1185">Reference proteome</keyword>
<organism evidence="1 2">
    <name type="scientific">Marinobacter confluentis</name>
    <dbReference type="NCBI Taxonomy" id="1697557"/>
    <lineage>
        <taxon>Bacteria</taxon>
        <taxon>Pseudomonadati</taxon>
        <taxon>Pseudomonadota</taxon>
        <taxon>Gammaproteobacteria</taxon>
        <taxon>Pseudomonadales</taxon>
        <taxon>Marinobacteraceae</taxon>
        <taxon>Marinobacter</taxon>
    </lineage>
</organism>
<dbReference type="AlphaFoldDB" id="A0A4Z1BMI0"/>
<reference evidence="1 2" key="1">
    <citation type="submission" date="2019-04" db="EMBL/GenBank/DDBJ databases">
        <authorList>
            <person name="Park S."/>
            <person name="Yoon J.-H."/>
        </authorList>
    </citation>
    <scope>NUCLEOTIDE SEQUENCE [LARGE SCALE GENOMIC DNA]</scope>
    <source>
        <strain evidence="1 2">HJM-18</strain>
    </source>
</reference>
<dbReference type="EMBL" id="SRPF01000001">
    <property type="protein sequence ID" value="TGN41237.1"/>
    <property type="molecule type" value="Genomic_DNA"/>
</dbReference>
<dbReference type="OrthoDB" id="9759996at2"/>
<proteinExistence type="predicted"/>
<sequence>MTNLMCRTSRFLQICGGMFKRILVLLVILALSGALYARHEWQQWRAANHIQDLEWQGMGVSWNGVSFDSLSVTQLRDGQPWHARGDLKVSGLLTPGEREFTTGSMTVTAPLPNRALAGWQPREGQVNLVIAGTASEQSATLTLMAGSRLELAELTAPEGAASFDRLTLDLAGLEVNGEYTLAPISLESLVFSGPIVAAAQAIHQPQLLPQPWRLKGHLNGNLESVALDGRLSSDAGADTDISLQLPFNGVPELDVELVSTGALGGRALAATFTAWPEALEITEGTAKAVLGVKLLPEGTSLNGDFEFETVSGLFDRTAWTGLNGSVALNISGEQLDVSTSDLSLDTVNPGIALSNIRFTGRYGSALEKPLEGELSVNRASAGLLGGLVQVEPGQWQLSDLSSRRPLRVPVDLSGIKLSELMQVYPAEGLAGSGVIHGRIPVLVGPDGVTVEAGRVAAMAPGGTLKLPADRLRGLAQGNEAMALVVQAMENFNYDVLSSTIDYDQDGRLMLGLRLEGNSPEVRDGHPIVLNINLEEDIPALLTSLQLSGRVNEAVTEKVRDLIQKRNAKPQSDGSGK</sequence>
<dbReference type="Pfam" id="PF11739">
    <property type="entry name" value="YdbH-like"/>
    <property type="match status" value="1"/>
</dbReference>
<evidence type="ECO:0000313" key="1">
    <source>
        <dbReference type="EMBL" id="TGN41237.1"/>
    </source>
</evidence>